<evidence type="ECO:0000259" key="4">
    <source>
        <dbReference type="Pfam" id="PF19036"/>
    </source>
</evidence>
<organism evidence="7">
    <name type="scientific">Capra hircus</name>
    <name type="common">Goat</name>
    <dbReference type="NCBI Taxonomy" id="9925"/>
    <lineage>
        <taxon>Eukaryota</taxon>
        <taxon>Metazoa</taxon>
        <taxon>Chordata</taxon>
        <taxon>Craniata</taxon>
        <taxon>Vertebrata</taxon>
        <taxon>Euteleostomi</taxon>
        <taxon>Mammalia</taxon>
        <taxon>Eutheria</taxon>
        <taxon>Laurasiatheria</taxon>
        <taxon>Artiodactyla</taxon>
        <taxon>Ruminantia</taxon>
        <taxon>Pecora</taxon>
        <taxon>Bovidae</taxon>
        <taxon>Caprinae</taxon>
        <taxon>Capra</taxon>
    </lineage>
</organism>
<dbReference type="InterPro" id="IPR043970">
    <property type="entry name" value="FUZ/MON1/HPS1_longin_3"/>
</dbReference>
<dbReference type="PRINTS" id="PR01546">
    <property type="entry name" value="YEAST73DUF"/>
</dbReference>
<reference evidence="7" key="2">
    <citation type="submission" date="2025-08" db="UniProtKB">
        <authorList>
            <consortium name="Ensembl"/>
        </authorList>
    </citation>
    <scope>IDENTIFICATION</scope>
</reference>
<feature type="domain" description="FUZ/MON1/HPS1 first Longin" evidence="4">
    <location>
        <begin position="48"/>
        <end position="123"/>
    </location>
</feature>
<dbReference type="GO" id="GO:0016192">
    <property type="term" value="P:vesicle-mediated transport"/>
    <property type="evidence" value="ECO:0007669"/>
    <property type="project" value="InterPro"/>
</dbReference>
<evidence type="ECO:0000313" key="7">
    <source>
        <dbReference type="Ensembl" id="ENSCHIP00010031426.1"/>
    </source>
</evidence>
<dbReference type="Pfam" id="PF19037">
    <property type="entry name" value="Fuz_longin_2"/>
    <property type="match status" value="1"/>
</dbReference>
<feature type="region of interest" description="Disordered" evidence="3">
    <location>
        <begin position="1"/>
        <end position="45"/>
    </location>
</feature>
<dbReference type="Pfam" id="PF19036">
    <property type="entry name" value="Fuz_longin_1"/>
    <property type="match status" value="1"/>
</dbReference>
<dbReference type="InterPro" id="IPR043972">
    <property type="entry name" value="FUZ/MON1/HPS1_longin_1"/>
</dbReference>
<feature type="domain" description="FUZ/MON1/HPS1 third Longin" evidence="6">
    <location>
        <begin position="292"/>
        <end position="366"/>
    </location>
</feature>
<evidence type="ECO:0000259" key="5">
    <source>
        <dbReference type="Pfam" id="PF19037"/>
    </source>
</evidence>
<sequence length="411" mass="45019">MEAGGDTTAPVPGDAEDLEEMRFPSEEAEDGGGVHKDLPDPGDASLEKAEDHKLVFLQQGPLLLVAVSRTPQSAAQLRGELLAVHAQIVSTLTRASVARIFARKQNYDLRRLLAGSERTLDRLLDSVERDPGALLLGAVRCVPLARPLRDALAPGLALSVLAVGGRLVTAAQERTVLAECRLDPADLQLLLDWVGAPAFAAGEAWAPVCLPRFNPDGFFYAYVARLDAMPVCLLLLGTDPEAFHDMATCRRLVEEGMHSLGAMRALREAASFSDAASASTSAYSVQAVGAPGLRHFLYKPLDIPDHHRQLPQFTSPELEAPYSREEERQRLSDLYHRLHARLHSTSRPLRLIYHVAEKETLLAWVMTKLLRWVKKEEDRLFIRYPPKYSTPPAAPAASTDQASHNGLFAGP</sequence>
<reference evidence="7" key="1">
    <citation type="submission" date="2019-03" db="EMBL/GenBank/DDBJ databases">
        <title>Genome sequencing and reference-guided assembly of Black Bengal Goat (Capra hircus).</title>
        <authorList>
            <person name="Siddiki A.Z."/>
            <person name="Baten A."/>
            <person name="Billah M."/>
            <person name="Alam M.A.U."/>
            <person name="Shawrob K.S.M."/>
            <person name="Saha S."/>
            <person name="Chowdhury M."/>
            <person name="Rahman A.H."/>
            <person name="Stear M."/>
            <person name="Miah G."/>
            <person name="Das G.B."/>
            <person name="Hossain M.M."/>
            <person name="Kumkum M."/>
            <person name="Islam M.S."/>
            <person name="Mollah A.M."/>
            <person name="Ahsan A."/>
            <person name="Tusar F."/>
            <person name="Khan M.K.I."/>
        </authorList>
    </citation>
    <scope>NUCLEOTIDE SEQUENCE [LARGE SCALE GENOMIC DNA]</scope>
</reference>
<dbReference type="InterPro" id="IPR004353">
    <property type="entry name" value="Mon1"/>
</dbReference>
<evidence type="ECO:0000256" key="3">
    <source>
        <dbReference type="SAM" id="MobiDB-lite"/>
    </source>
</evidence>
<dbReference type="AlphaFoldDB" id="A0A8C2RNL4"/>
<protein>
    <recommendedName>
        <fullName evidence="2">Vacuolar fusion protein MON1 homolog</fullName>
    </recommendedName>
</protein>
<dbReference type="PANTHER" id="PTHR13027:SF13">
    <property type="entry name" value="VACUOLAR FUSION PROTEIN MON1 HOMOLOG B"/>
    <property type="match status" value="1"/>
</dbReference>
<accession>A0A8C2RNL4</accession>
<dbReference type="GO" id="GO:0035658">
    <property type="term" value="C:Mon1-Ccz1 complex"/>
    <property type="evidence" value="ECO:0007669"/>
    <property type="project" value="TreeGrafter"/>
</dbReference>
<comment type="similarity">
    <text evidence="1 2">Belongs to the MON1/SAND family.</text>
</comment>
<comment type="function">
    <text evidence="2">Plays an important role in membrane trafficking through the secretory apparatus.</text>
</comment>
<feature type="domain" description="FUZ/MON1/HPS1 second Longin" evidence="5">
    <location>
        <begin position="159"/>
        <end position="251"/>
    </location>
</feature>
<feature type="compositionally biased region" description="Basic and acidic residues" evidence="3">
    <location>
        <begin position="32"/>
        <end position="45"/>
    </location>
</feature>
<evidence type="ECO:0000256" key="1">
    <source>
        <dbReference type="ARBA" id="ARBA00008968"/>
    </source>
</evidence>
<evidence type="ECO:0000259" key="6">
    <source>
        <dbReference type="Pfam" id="PF19038"/>
    </source>
</evidence>
<dbReference type="Pfam" id="PF19038">
    <property type="entry name" value="Fuz_longin_3"/>
    <property type="match status" value="1"/>
</dbReference>
<feature type="region of interest" description="Disordered" evidence="3">
    <location>
        <begin position="390"/>
        <end position="411"/>
    </location>
</feature>
<dbReference type="GO" id="GO:0006623">
    <property type="term" value="P:protein targeting to vacuole"/>
    <property type="evidence" value="ECO:0007669"/>
    <property type="project" value="UniProtKB-UniRule"/>
</dbReference>
<proteinExistence type="inferred from homology"/>
<dbReference type="Ensembl" id="ENSCHIT00010044206.1">
    <property type="protein sequence ID" value="ENSCHIP00010031426.1"/>
    <property type="gene ID" value="ENSCHIG00010023161.1"/>
</dbReference>
<dbReference type="InterPro" id="IPR043971">
    <property type="entry name" value="FUZ/MON1/HPS1_longin_2"/>
</dbReference>
<evidence type="ECO:0000256" key="2">
    <source>
        <dbReference type="RuleBase" id="RU367048"/>
    </source>
</evidence>
<name>A0A8C2RNL4_CAPHI</name>
<dbReference type="PANTHER" id="PTHR13027">
    <property type="entry name" value="SAND PROTEIN-RELATED"/>
    <property type="match status" value="1"/>
</dbReference>